<dbReference type="PROSITE" id="PS00972">
    <property type="entry name" value="USP_1"/>
    <property type="match status" value="1"/>
</dbReference>
<dbReference type="STRING" id="556484.B7G630"/>
<dbReference type="Gene3D" id="3.90.70.10">
    <property type="entry name" value="Cysteine proteinases"/>
    <property type="match status" value="1"/>
</dbReference>
<dbReference type="GO" id="GO:0070628">
    <property type="term" value="F:proteasome binding"/>
    <property type="evidence" value="ECO:0007669"/>
    <property type="project" value="TreeGrafter"/>
</dbReference>
<dbReference type="OrthoDB" id="333239at2759"/>
<evidence type="ECO:0000256" key="2">
    <source>
        <dbReference type="ARBA" id="ARBA00022670"/>
    </source>
</evidence>
<dbReference type="PROSITE" id="PS00973">
    <property type="entry name" value="USP_2"/>
    <property type="match status" value="1"/>
</dbReference>
<organism evidence="9 10">
    <name type="scientific">Phaeodactylum tricornutum (strain CCAP 1055/1)</name>
    <dbReference type="NCBI Taxonomy" id="556484"/>
    <lineage>
        <taxon>Eukaryota</taxon>
        <taxon>Sar</taxon>
        <taxon>Stramenopiles</taxon>
        <taxon>Ochrophyta</taxon>
        <taxon>Bacillariophyta</taxon>
        <taxon>Bacillariophyceae</taxon>
        <taxon>Bacillariophycidae</taxon>
        <taxon>Naviculales</taxon>
        <taxon>Phaeodactylaceae</taxon>
        <taxon>Phaeodactylum</taxon>
    </lineage>
</organism>
<dbReference type="GO" id="GO:0043161">
    <property type="term" value="P:proteasome-mediated ubiquitin-dependent protein catabolic process"/>
    <property type="evidence" value="ECO:0007669"/>
    <property type="project" value="InterPro"/>
</dbReference>
<dbReference type="InParanoid" id="B7G630"/>
<reference evidence="10" key="2">
    <citation type="submission" date="2008-08" db="EMBL/GenBank/DDBJ databases">
        <authorList>
            <consortium name="Diatom Consortium"/>
            <person name="Grigoriev I."/>
            <person name="Grimwood J."/>
            <person name="Kuo A."/>
            <person name="Otillar R.P."/>
            <person name="Salamov A."/>
            <person name="Detter J.C."/>
            <person name="Lindquist E."/>
            <person name="Shapiro H."/>
            <person name="Lucas S."/>
            <person name="Glavina del Rio T."/>
            <person name="Pitluck S."/>
            <person name="Rokhsar D."/>
            <person name="Bowler C."/>
        </authorList>
    </citation>
    <scope>GENOME REANNOTATION</scope>
    <source>
        <strain evidence="10">CCAP 1055/1</strain>
    </source>
</reference>
<dbReference type="SUPFAM" id="SSF54001">
    <property type="entry name" value="Cysteine proteinases"/>
    <property type="match status" value="1"/>
</dbReference>
<evidence type="ECO:0000256" key="4">
    <source>
        <dbReference type="ARBA" id="ARBA00022801"/>
    </source>
</evidence>
<protein>
    <recommendedName>
        <fullName evidence="6">Ubiquitin carboxyl-terminal hydrolase</fullName>
        <ecNumber evidence="6">3.4.19.12</ecNumber>
    </recommendedName>
</protein>
<dbReference type="Proteomes" id="UP000000759">
    <property type="component" value="Chromosome 16"/>
</dbReference>
<dbReference type="PANTHER" id="PTHR43982">
    <property type="entry name" value="UBIQUITIN CARBOXYL-TERMINAL HYDROLASE"/>
    <property type="match status" value="1"/>
</dbReference>
<dbReference type="GO" id="GO:0016579">
    <property type="term" value="P:protein deubiquitination"/>
    <property type="evidence" value="ECO:0007669"/>
    <property type="project" value="InterPro"/>
</dbReference>
<evidence type="ECO:0000256" key="6">
    <source>
        <dbReference type="RuleBase" id="RU366025"/>
    </source>
</evidence>
<dbReference type="SUPFAM" id="SSF54236">
    <property type="entry name" value="Ubiquitin-like"/>
    <property type="match status" value="1"/>
</dbReference>
<dbReference type="EMBL" id="CM000618">
    <property type="protein sequence ID" value="EEC45938.1"/>
    <property type="molecule type" value="Genomic_DNA"/>
</dbReference>
<evidence type="ECO:0000256" key="3">
    <source>
        <dbReference type="ARBA" id="ARBA00022786"/>
    </source>
</evidence>
<feature type="domain" description="Ubiquitin-like" evidence="7">
    <location>
        <begin position="5"/>
        <end position="66"/>
    </location>
</feature>
<dbReference type="PROSITE" id="PS50235">
    <property type="entry name" value="USP_3"/>
    <property type="match status" value="1"/>
</dbReference>
<dbReference type="GeneID" id="7203480"/>
<dbReference type="InterPro" id="IPR000626">
    <property type="entry name" value="Ubiquitin-like_dom"/>
</dbReference>
<evidence type="ECO:0000256" key="1">
    <source>
        <dbReference type="ARBA" id="ARBA00000707"/>
    </source>
</evidence>
<evidence type="ECO:0000256" key="5">
    <source>
        <dbReference type="ARBA" id="ARBA00022807"/>
    </source>
</evidence>
<dbReference type="InterPro" id="IPR038765">
    <property type="entry name" value="Papain-like_cys_pep_sf"/>
</dbReference>
<dbReference type="eggNOG" id="KOG1872">
    <property type="taxonomic scope" value="Eukaryota"/>
</dbReference>
<dbReference type="RefSeq" id="XP_002182651.1">
    <property type="nucleotide sequence ID" value="XM_002182615.1"/>
</dbReference>
<keyword evidence="2 6" id="KW-0645">Protease</keyword>
<dbReference type="EC" id="3.4.19.12" evidence="6"/>
<keyword evidence="3 6" id="KW-0833">Ubl conjugation pathway</keyword>
<dbReference type="Gene3D" id="3.10.20.90">
    <property type="entry name" value="Phosphatidylinositol 3-kinase Catalytic Subunit, Chain A, domain 1"/>
    <property type="match status" value="1"/>
</dbReference>
<dbReference type="InterPro" id="IPR001394">
    <property type="entry name" value="Peptidase_C19_UCH"/>
</dbReference>
<accession>B7G630</accession>
<sequence length="499" mass="54784">MSTAVPLTIKWGKETVDFNFVPETGVKGLKTELEEKTGVPVDRMKLMAKSKGLWKGVMKDDLDLASLDWQGAVAKAGSAGIQLLLIGSAAKLTGPSTTTVFLEDLAPEEVAKVQEPSGLVNLGNTCYLNSVVQCLRVIPALRQGLSVYTPASDSNTGNRNAAHTMFLSSLRSTYQSLDRQANPVQPMALVQATKMAFPQFAERGRNGNPIQQDAEEFLNGLFTIAASLGASNWMDAIFGLKLEETLTCDEVELEPPVVTEDLHRKLVCNIQGGSDVAATQNVSHVYDGIALSLQGSMEKHSDVLGRNAIWTRKQRIARLPPILVMQFGRFFWKATPDSQDHAGVKCKVMKPVAFGSTLDVYDFCTESVKAVLKRSRDKALKEEEDRINQKTEVEADEDLQAALAMSLETTDGTAKTPIGPGLPENFQGQYELFAVITHKGRDADGGHYMAWVKADNPTNEDWFVFDDDEVSPCKTEDVLKLKGGGDWHMSYLNFYRAKK</sequence>
<evidence type="ECO:0000313" key="9">
    <source>
        <dbReference type="EMBL" id="EEC45938.1"/>
    </source>
</evidence>
<dbReference type="PANTHER" id="PTHR43982:SF1">
    <property type="entry name" value="UBIQUITIN CARBOXYL-TERMINAL HYDROLASE 14"/>
    <property type="match status" value="1"/>
</dbReference>
<dbReference type="InterPro" id="IPR028889">
    <property type="entry name" value="USP"/>
</dbReference>
<keyword evidence="4 6" id="KW-0378">Hydrolase</keyword>
<dbReference type="Pfam" id="PF00443">
    <property type="entry name" value="UCH"/>
    <property type="match status" value="1"/>
</dbReference>
<comment type="catalytic activity">
    <reaction evidence="1 6">
        <text>Thiol-dependent hydrolysis of ester, thioester, amide, peptide and isopeptide bonds formed by the C-terminal Gly of ubiquitin (a 76-residue protein attached to proteins as an intracellular targeting signal).</text>
        <dbReference type="EC" id="3.4.19.12"/>
    </reaction>
</comment>
<proteinExistence type="inferred from homology"/>
<dbReference type="GO" id="GO:0004843">
    <property type="term" value="F:cysteine-type deubiquitinase activity"/>
    <property type="evidence" value="ECO:0007669"/>
    <property type="project" value="UniProtKB-UniRule"/>
</dbReference>
<keyword evidence="5 6" id="KW-0788">Thiol protease</keyword>
<reference evidence="9 10" key="1">
    <citation type="journal article" date="2008" name="Nature">
        <title>The Phaeodactylum genome reveals the evolutionary history of diatom genomes.</title>
        <authorList>
            <person name="Bowler C."/>
            <person name="Allen A.E."/>
            <person name="Badger J.H."/>
            <person name="Grimwood J."/>
            <person name="Jabbari K."/>
            <person name="Kuo A."/>
            <person name="Maheswari U."/>
            <person name="Martens C."/>
            <person name="Maumus F."/>
            <person name="Otillar R.P."/>
            <person name="Rayko E."/>
            <person name="Salamov A."/>
            <person name="Vandepoele K."/>
            <person name="Beszteri B."/>
            <person name="Gruber A."/>
            <person name="Heijde M."/>
            <person name="Katinka M."/>
            <person name="Mock T."/>
            <person name="Valentin K."/>
            <person name="Verret F."/>
            <person name="Berges J.A."/>
            <person name="Brownlee C."/>
            <person name="Cadoret J.P."/>
            <person name="Chiovitti A."/>
            <person name="Choi C.J."/>
            <person name="Coesel S."/>
            <person name="De Martino A."/>
            <person name="Detter J.C."/>
            <person name="Durkin C."/>
            <person name="Falciatore A."/>
            <person name="Fournet J."/>
            <person name="Haruta M."/>
            <person name="Huysman M.J."/>
            <person name="Jenkins B.D."/>
            <person name="Jiroutova K."/>
            <person name="Jorgensen R.E."/>
            <person name="Joubert Y."/>
            <person name="Kaplan A."/>
            <person name="Kroger N."/>
            <person name="Kroth P.G."/>
            <person name="La Roche J."/>
            <person name="Lindquist E."/>
            <person name="Lommer M."/>
            <person name="Martin-Jezequel V."/>
            <person name="Lopez P.J."/>
            <person name="Lucas S."/>
            <person name="Mangogna M."/>
            <person name="McGinnis K."/>
            <person name="Medlin L.K."/>
            <person name="Montsant A."/>
            <person name="Oudot-Le Secq M.P."/>
            <person name="Napoli C."/>
            <person name="Obornik M."/>
            <person name="Parker M.S."/>
            <person name="Petit J.L."/>
            <person name="Porcel B.M."/>
            <person name="Poulsen N."/>
            <person name="Robison M."/>
            <person name="Rychlewski L."/>
            <person name="Rynearson T.A."/>
            <person name="Schmutz J."/>
            <person name="Shapiro H."/>
            <person name="Siaut M."/>
            <person name="Stanley M."/>
            <person name="Sussman M.R."/>
            <person name="Taylor A.R."/>
            <person name="Vardi A."/>
            <person name="von Dassow P."/>
            <person name="Vyverman W."/>
            <person name="Willis A."/>
            <person name="Wyrwicz L.S."/>
            <person name="Rokhsar D.S."/>
            <person name="Weissenbach J."/>
            <person name="Armbrust E.V."/>
            <person name="Green B.R."/>
            <person name="Van de Peer Y."/>
            <person name="Grigoriev I.V."/>
        </authorList>
    </citation>
    <scope>NUCLEOTIDE SEQUENCE [LARGE SCALE GENOMIC DNA]</scope>
    <source>
        <strain evidence="9 10">CCAP 1055/1</strain>
    </source>
</reference>
<keyword evidence="10" id="KW-1185">Reference proteome</keyword>
<dbReference type="PaxDb" id="2850-Phatr29340"/>
<dbReference type="KEGG" id="pti:PHATRDRAFT_29340"/>
<dbReference type="InterPro" id="IPR018200">
    <property type="entry name" value="USP_CS"/>
</dbReference>
<evidence type="ECO:0000313" key="10">
    <source>
        <dbReference type="Proteomes" id="UP000000759"/>
    </source>
</evidence>
<dbReference type="InterPro" id="IPR044635">
    <property type="entry name" value="UBP14-like"/>
</dbReference>
<feature type="domain" description="USP" evidence="8">
    <location>
        <begin position="117"/>
        <end position="498"/>
    </location>
</feature>
<dbReference type="FunCoup" id="B7G630">
    <property type="interactions" value="657"/>
</dbReference>
<dbReference type="AlphaFoldDB" id="B7G630"/>
<dbReference type="GO" id="GO:0061136">
    <property type="term" value="P:regulation of proteasomal protein catabolic process"/>
    <property type="evidence" value="ECO:0007669"/>
    <property type="project" value="TreeGrafter"/>
</dbReference>
<evidence type="ECO:0000259" key="7">
    <source>
        <dbReference type="PROSITE" id="PS50053"/>
    </source>
</evidence>
<comment type="similarity">
    <text evidence="6">Belongs to the peptidase C19 family.</text>
</comment>
<name>B7G630_PHATC</name>
<gene>
    <name evidence="9" type="ORF">PHATRDRAFT_29340</name>
</gene>
<dbReference type="InterPro" id="IPR029071">
    <property type="entry name" value="Ubiquitin-like_domsf"/>
</dbReference>
<evidence type="ECO:0000259" key="8">
    <source>
        <dbReference type="PROSITE" id="PS50235"/>
    </source>
</evidence>
<dbReference type="PROSITE" id="PS50053">
    <property type="entry name" value="UBIQUITIN_2"/>
    <property type="match status" value="1"/>
</dbReference>